<evidence type="ECO:0000313" key="2">
    <source>
        <dbReference type="EMBL" id="SEU21110.1"/>
    </source>
</evidence>
<keyword evidence="3" id="KW-1185">Reference proteome</keyword>
<dbReference type="Proteomes" id="UP000321514">
    <property type="component" value="Unassembled WGS sequence"/>
</dbReference>
<dbReference type="Proteomes" id="UP000183760">
    <property type="component" value="Unassembled WGS sequence"/>
</dbReference>
<evidence type="ECO:0000313" key="3">
    <source>
        <dbReference type="Proteomes" id="UP000183760"/>
    </source>
</evidence>
<dbReference type="EMBL" id="BJXR01000028">
    <property type="protein sequence ID" value="GEN08347.1"/>
    <property type="molecule type" value="Genomic_DNA"/>
</dbReference>
<name>A0A511T372_MYXFU</name>
<organism evidence="1 4">
    <name type="scientific">Myxococcus fulvus</name>
    <dbReference type="NCBI Taxonomy" id="33"/>
    <lineage>
        <taxon>Bacteria</taxon>
        <taxon>Pseudomonadati</taxon>
        <taxon>Myxococcota</taxon>
        <taxon>Myxococcia</taxon>
        <taxon>Myxococcales</taxon>
        <taxon>Cystobacterineae</taxon>
        <taxon>Myxococcaceae</taxon>
        <taxon>Myxococcus</taxon>
    </lineage>
</organism>
<dbReference type="OrthoDB" id="4578845at2"/>
<evidence type="ECO:0000313" key="1">
    <source>
        <dbReference type="EMBL" id="GEN08347.1"/>
    </source>
</evidence>
<sequence length="265" mass="29961">MAGRPVDDQQRKKFLEVLTQYGGSSGNTSLMNELGWSESEYWRLREQLIEEGQILRGRGRGGSVVLVKGLKPSEPNTLTGIVPATPEPLVDRAESDLYGPCLEVLKEKWTKERGLHDVHIELTANQGSRKTGGVWTRPDITAISVRTFSHWPGRTFDIWTFEIKPRWEFNVTGIFEAAAHARTATHAFALLQLPDDPDDSDISRLTSEAQRMGVGLILFQDPSDFETWDFMVDPVRKEPDPSLLEQFVVTQLSETARNKLLRWGK</sequence>
<evidence type="ECO:0000313" key="4">
    <source>
        <dbReference type="Proteomes" id="UP000321514"/>
    </source>
</evidence>
<comment type="caution">
    <text evidence="1">The sequence shown here is derived from an EMBL/GenBank/DDBJ whole genome shotgun (WGS) entry which is preliminary data.</text>
</comment>
<reference evidence="1 4" key="2">
    <citation type="submission" date="2019-07" db="EMBL/GenBank/DDBJ databases">
        <title>Whole genome shotgun sequence of Myxococcus fulvus NBRC 100333.</title>
        <authorList>
            <person name="Hosoyama A."/>
            <person name="Uohara A."/>
            <person name="Ohji S."/>
            <person name="Ichikawa N."/>
        </authorList>
    </citation>
    <scope>NUCLEOTIDE SEQUENCE [LARGE SCALE GENOMIC DNA]</scope>
    <source>
        <strain evidence="1 4">NBRC 100333</strain>
    </source>
</reference>
<dbReference type="AlphaFoldDB" id="A0A511T372"/>
<dbReference type="EMBL" id="FOIB01000006">
    <property type="protein sequence ID" value="SEU21110.1"/>
    <property type="molecule type" value="Genomic_DNA"/>
</dbReference>
<protein>
    <submittedName>
        <fullName evidence="1">Uncharacterized protein</fullName>
    </submittedName>
</protein>
<gene>
    <name evidence="1" type="ORF">MFU01_33840</name>
    <name evidence="2" type="ORF">SAMN05443572_106228</name>
</gene>
<dbReference type="RefSeq" id="WP_074956099.1">
    <property type="nucleotide sequence ID" value="NZ_BJXR01000028.1"/>
</dbReference>
<proteinExistence type="predicted"/>
<accession>A0A511T372</accession>
<dbReference type="STRING" id="1334629.MFUL124B02_30195"/>
<reference evidence="2 3" key="1">
    <citation type="submission" date="2016-10" db="EMBL/GenBank/DDBJ databases">
        <authorList>
            <person name="Varghese N."/>
            <person name="Submissions S."/>
        </authorList>
    </citation>
    <scope>NUCLEOTIDE SEQUENCE [LARGE SCALE GENOMIC DNA]</scope>
    <source>
        <strain evidence="2 3">DSM 16525</strain>
    </source>
</reference>